<keyword evidence="2" id="KW-1185">Reference proteome</keyword>
<accession>A0ABN7SE25</accession>
<evidence type="ECO:0000313" key="1">
    <source>
        <dbReference type="EMBL" id="CAG5098604.1"/>
    </source>
</evidence>
<protein>
    <submittedName>
        <fullName evidence="1">Oidioi.mRNA.OKI2018_I69.XSR.g15815.t1.cds</fullName>
    </submittedName>
</protein>
<dbReference type="EMBL" id="OU015569">
    <property type="protein sequence ID" value="CAG5098604.1"/>
    <property type="molecule type" value="Genomic_DNA"/>
</dbReference>
<proteinExistence type="predicted"/>
<organism evidence="1 2">
    <name type="scientific">Oikopleura dioica</name>
    <name type="common">Tunicate</name>
    <dbReference type="NCBI Taxonomy" id="34765"/>
    <lineage>
        <taxon>Eukaryota</taxon>
        <taxon>Metazoa</taxon>
        <taxon>Chordata</taxon>
        <taxon>Tunicata</taxon>
        <taxon>Appendicularia</taxon>
        <taxon>Copelata</taxon>
        <taxon>Oikopleuridae</taxon>
        <taxon>Oikopleura</taxon>
    </lineage>
</organism>
<evidence type="ECO:0000313" key="2">
    <source>
        <dbReference type="Proteomes" id="UP001158576"/>
    </source>
</evidence>
<sequence length="155" mass="18123">MKIPTAFSKEELLFFDSLSEESFEFERVADRDSITCCVPFTRGKLQELIEDVADNVSYPFNLFFDVAFTYSETRRDEKTGEWKKKTYTKPCFGSPVVLNNIRAIQSERDLSRLLEEFPDDETLLEEVKNTYSYWYIQNVKNILLVQITIDKPSSA</sequence>
<dbReference type="Proteomes" id="UP001158576">
    <property type="component" value="Chromosome XSR"/>
</dbReference>
<reference evidence="1 2" key="1">
    <citation type="submission" date="2021-04" db="EMBL/GenBank/DDBJ databases">
        <authorList>
            <person name="Bliznina A."/>
        </authorList>
    </citation>
    <scope>NUCLEOTIDE SEQUENCE [LARGE SCALE GENOMIC DNA]</scope>
</reference>
<name>A0ABN7SE25_OIKDI</name>
<gene>
    <name evidence="1" type="ORF">OKIOD_LOCUS7373</name>
</gene>